<feature type="region of interest" description="Disordered" evidence="1">
    <location>
        <begin position="17"/>
        <end position="69"/>
    </location>
</feature>
<evidence type="ECO:0000256" key="1">
    <source>
        <dbReference type="SAM" id="MobiDB-lite"/>
    </source>
</evidence>
<feature type="compositionally biased region" description="Basic and acidic residues" evidence="1">
    <location>
        <begin position="50"/>
        <end position="69"/>
    </location>
</feature>
<comment type="caution">
    <text evidence="2">The sequence shown here is derived from an EMBL/GenBank/DDBJ whole genome shotgun (WGS) entry which is preliminary data.</text>
</comment>
<evidence type="ECO:0000313" key="2">
    <source>
        <dbReference type="EMBL" id="HIT76449.1"/>
    </source>
</evidence>
<dbReference type="EMBL" id="DVLP01000373">
    <property type="protein sequence ID" value="HIT76449.1"/>
    <property type="molecule type" value="Genomic_DNA"/>
</dbReference>
<evidence type="ECO:0000313" key="3">
    <source>
        <dbReference type="Proteomes" id="UP000886842"/>
    </source>
</evidence>
<reference evidence="2" key="1">
    <citation type="submission" date="2020-10" db="EMBL/GenBank/DDBJ databases">
        <authorList>
            <person name="Gilroy R."/>
        </authorList>
    </citation>
    <scope>NUCLEOTIDE SEQUENCE</scope>
    <source>
        <strain evidence="2">ChiGjej1B1-24693</strain>
    </source>
</reference>
<gene>
    <name evidence="2" type="ORF">IAA98_12765</name>
</gene>
<feature type="compositionally biased region" description="Polar residues" evidence="1">
    <location>
        <begin position="31"/>
        <end position="41"/>
    </location>
</feature>
<sequence>MQVVVVAGIDRRFVTESGDRPSAERGVPQVRTESAGRSQVVRQIHQPTAEPHDRFTDRSVDHGDAVDGIDVNRPKVPMIVLAAVRGGRSQRVPGPHHPHVQIVMLKEELEQPDDARVDVGVVEICQRLWRS</sequence>
<dbReference type="Proteomes" id="UP000886842">
    <property type="component" value="Unassembled WGS sequence"/>
</dbReference>
<protein>
    <submittedName>
        <fullName evidence="2">Uncharacterized protein</fullName>
    </submittedName>
</protein>
<reference evidence="2" key="2">
    <citation type="journal article" date="2021" name="PeerJ">
        <title>Extensive microbial diversity within the chicken gut microbiome revealed by metagenomics and culture.</title>
        <authorList>
            <person name="Gilroy R."/>
            <person name="Ravi A."/>
            <person name="Getino M."/>
            <person name="Pursley I."/>
            <person name="Horton D.L."/>
            <person name="Alikhan N.F."/>
            <person name="Baker D."/>
            <person name="Gharbi K."/>
            <person name="Hall N."/>
            <person name="Watson M."/>
            <person name="Adriaenssens E.M."/>
            <person name="Foster-Nyarko E."/>
            <person name="Jarju S."/>
            <person name="Secka A."/>
            <person name="Antonio M."/>
            <person name="Oren A."/>
            <person name="Chaudhuri R.R."/>
            <person name="La Ragione R."/>
            <person name="Hildebrand F."/>
            <person name="Pallen M.J."/>
        </authorList>
    </citation>
    <scope>NUCLEOTIDE SEQUENCE</scope>
    <source>
        <strain evidence="2">ChiGjej1B1-24693</strain>
    </source>
</reference>
<dbReference type="AlphaFoldDB" id="A0A9D1GZQ3"/>
<organism evidence="2 3">
    <name type="scientific">Candidatus Avipropionibacterium avicola</name>
    <dbReference type="NCBI Taxonomy" id="2840701"/>
    <lineage>
        <taxon>Bacteria</taxon>
        <taxon>Bacillati</taxon>
        <taxon>Actinomycetota</taxon>
        <taxon>Actinomycetes</taxon>
        <taxon>Propionibacteriales</taxon>
        <taxon>Propionibacteriaceae</taxon>
        <taxon>Propionibacteriaceae incertae sedis</taxon>
        <taxon>Candidatus Avipropionibacterium</taxon>
    </lineage>
</organism>
<accession>A0A9D1GZQ3</accession>
<proteinExistence type="predicted"/>
<name>A0A9D1GZQ3_9ACTN</name>